<proteinExistence type="predicted"/>
<evidence type="ECO:0000313" key="1">
    <source>
        <dbReference type="EMBL" id="RYP02265.1"/>
    </source>
</evidence>
<comment type="caution">
    <text evidence="1">The sequence shown here is derived from an EMBL/GenBank/DDBJ whole genome shotgun (WGS) entry which is preliminary data.</text>
</comment>
<gene>
    <name evidence="1" type="ORF">DL764_005872</name>
</gene>
<dbReference type="PANTHER" id="PTHR36847:SF1">
    <property type="entry name" value="AMIDOLIGASE ENZYME"/>
    <property type="match status" value="1"/>
</dbReference>
<dbReference type="EMBL" id="QJNU01000323">
    <property type="protein sequence ID" value="RYP02265.1"/>
    <property type="molecule type" value="Genomic_DNA"/>
</dbReference>
<organism evidence="1 2">
    <name type="scientific">Monosporascus ibericus</name>
    <dbReference type="NCBI Taxonomy" id="155417"/>
    <lineage>
        <taxon>Eukaryota</taxon>
        <taxon>Fungi</taxon>
        <taxon>Dikarya</taxon>
        <taxon>Ascomycota</taxon>
        <taxon>Pezizomycotina</taxon>
        <taxon>Sordariomycetes</taxon>
        <taxon>Xylariomycetidae</taxon>
        <taxon>Xylariales</taxon>
        <taxon>Xylariales incertae sedis</taxon>
        <taxon>Monosporascus</taxon>
    </lineage>
</organism>
<evidence type="ECO:0008006" key="3">
    <source>
        <dbReference type="Google" id="ProtNLM"/>
    </source>
</evidence>
<keyword evidence="2" id="KW-1185">Reference proteome</keyword>
<dbReference type="OrthoDB" id="412402at2759"/>
<dbReference type="InterPro" id="IPR022025">
    <property type="entry name" value="Amidoligase_2"/>
</dbReference>
<dbReference type="AlphaFoldDB" id="A0A4Q4T732"/>
<dbReference type="Pfam" id="PF12224">
    <property type="entry name" value="Amidoligase_2"/>
    <property type="match status" value="1"/>
</dbReference>
<sequence length="364" mass="40803">MAESEITFGAEFEFLVDTDELLSLRPEEANAAPISSMLLPSTSPRIKAVKVANIVKNRLEEAGLSPVQVTKELYVTPRDIAELQGTTWVVKKDITVKKSIGDKKYTGMEVTSPVLPNTPKGYEELVKAVKAIRQIETVLFNESCGLHVHVGRGNAGIELLPLQKFATLVLLGGEWILDNVHPARRRGQWPCYRNTTDSKLARLNFDIEEVEARPDDAGAAWLQACDLESAPRRIKIQVKCLWKAKSSMELSQWLKGFNMRRLVYDVRQQGAASENGRFEYKRTIEFRQADGDLSDEDYPVAWVKIATGMLAWAFNADLETFQRTIQEVTGAIDEEGQVSKLLRSIGIPEDVISVMEARAERIQP</sequence>
<reference evidence="1 2" key="1">
    <citation type="submission" date="2018-06" db="EMBL/GenBank/DDBJ databases">
        <title>Complete Genomes of Monosporascus.</title>
        <authorList>
            <person name="Robinson A.J."/>
            <person name="Natvig D.O."/>
        </authorList>
    </citation>
    <scope>NUCLEOTIDE SEQUENCE [LARGE SCALE GENOMIC DNA]</scope>
    <source>
        <strain evidence="1 2">CBS 110550</strain>
    </source>
</reference>
<accession>A0A4Q4T732</accession>
<evidence type="ECO:0000313" key="2">
    <source>
        <dbReference type="Proteomes" id="UP000293360"/>
    </source>
</evidence>
<dbReference type="Proteomes" id="UP000293360">
    <property type="component" value="Unassembled WGS sequence"/>
</dbReference>
<protein>
    <recommendedName>
        <fullName evidence="3">Amidoligase enzyme</fullName>
    </recommendedName>
</protein>
<dbReference type="PANTHER" id="PTHR36847">
    <property type="entry name" value="AMIDOLIGASE ENZYME"/>
    <property type="match status" value="1"/>
</dbReference>
<dbReference type="STRING" id="155417.A0A4Q4T732"/>
<name>A0A4Q4T732_9PEZI</name>